<comment type="caution">
    <text evidence="5">The sequence shown here is derived from an EMBL/GenBank/DDBJ whole genome shotgun (WGS) entry which is preliminary data.</text>
</comment>
<accession>A0A4U0TPF8</accession>
<name>A0A4U0TPF8_9PEZI</name>
<dbReference type="EMBL" id="NAJL01000050">
    <property type="protein sequence ID" value="TKA23847.1"/>
    <property type="molecule type" value="Genomic_DNA"/>
</dbReference>
<protein>
    <recommendedName>
        <fullName evidence="4">CENP-V/GFA domain-containing protein</fullName>
    </recommendedName>
</protein>
<evidence type="ECO:0000259" key="4">
    <source>
        <dbReference type="PROSITE" id="PS51891"/>
    </source>
</evidence>
<dbReference type="PROSITE" id="PS51891">
    <property type="entry name" value="CENP_V_GFA"/>
    <property type="match status" value="1"/>
</dbReference>
<dbReference type="Pfam" id="PF04828">
    <property type="entry name" value="GFA"/>
    <property type="match status" value="1"/>
</dbReference>
<dbReference type="GO" id="GO:0046872">
    <property type="term" value="F:metal ion binding"/>
    <property type="evidence" value="ECO:0007669"/>
    <property type="project" value="UniProtKB-KW"/>
</dbReference>
<dbReference type="Proteomes" id="UP000308549">
    <property type="component" value="Unassembled WGS sequence"/>
</dbReference>
<evidence type="ECO:0000256" key="2">
    <source>
        <dbReference type="ARBA" id="ARBA00022723"/>
    </source>
</evidence>
<evidence type="ECO:0000256" key="1">
    <source>
        <dbReference type="ARBA" id="ARBA00005495"/>
    </source>
</evidence>
<evidence type="ECO:0000256" key="3">
    <source>
        <dbReference type="ARBA" id="ARBA00022833"/>
    </source>
</evidence>
<dbReference type="PANTHER" id="PTHR28620">
    <property type="entry name" value="CENTROMERE PROTEIN V"/>
    <property type="match status" value="1"/>
</dbReference>
<dbReference type="InterPro" id="IPR011057">
    <property type="entry name" value="Mss4-like_sf"/>
</dbReference>
<keyword evidence="2" id="KW-0479">Metal-binding</keyword>
<dbReference type="Gene3D" id="2.170.150.70">
    <property type="match status" value="1"/>
</dbReference>
<organism evidence="5 6">
    <name type="scientific">Salinomyces thailandicus</name>
    <dbReference type="NCBI Taxonomy" id="706561"/>
    <lineage>
        <taxon>Eukaryota</taxon>
        <taxon>Fungi</taxon>
        <taxon>Dikarya</taxon>
        <taxon>Ascomycota</taxon>
        <taxon>Pezizomycotina</taxon>
        <taxon>Dothideomycetes</taxon>
        <taxon>Dothideomycetidae</taxon>
        <taxon>Mycosphaerellales</taxon>
        <taxon>Teratosphaeriaceae</taxon>
        <taxon>Salinomyces</taxon>
    </lineage>
</organism>
<dbReference type="InterPro" id="IPR052355">
    <property type="entry name" value="CENP-V-like"/>
</dbReference>
<dbReference type="OrthoDB" id="2993351at2759"/>
<dbReference type="PANTHER" id="PTHR28620:SF1">
    <property type="entry name" value="CENP-V_GFA DOMAIN-CONTAINING PROTEIN"/>
    <property type="match status" value="1"/>
</dbReference>
<dbReference type="InterPro" id="IPR006913">
    <property type="entry name" value="CENP-V/GFA"/>
</dbReference>
<keyword evidence="6" id="KW-1185">Reference proteome</keyword>
<evidence type="ECO:0000313" key="5">
    <source>
        <dbReference type="EMBL" id="TKA23847.1"/>
    </source>
</evidence>
<keyword evidence="3" id="KW-0862">Zinc</keyword>
<dbReference type="SUPFAM" id="SSF51316">
    <property type="entry name" value="Mss4-like"/>
    <property type="match status" value="1"/>
</dbReference>
<proteinExistence type="inferred from homology"/>
<feature type="domain" description="CENP-V/GFA" evidence="4">
    <location>
        <begin position="22"/>
        <end position="157"/>
    </location>
</feature>
<sequence>MSSEKSAPEWPWPPASDHQATYDLHCHCGTIRYTMTVSPPLYAEHTQGTEQQYTAVECTCSWCQRNGEIMAHPLTKNVSFDHGAENRSEYRFGSRIAPHWVCKTCGSTLGADLGPMLKKMGMEERLAINLRMLRGFDRSKLKIKPASMMEGAPPNYKEYIDGLYAQNDK</sequence>
<dbReference type="AlphaFoldDB" id="A0A4U0TPF8"/>
<evidence type="ECO:0000313" key="6">
    <source>
        <dbReference type="Proteomes" id="UP000308549"/>
    </source>
</evidence>
<dbReference type="GO" id="GO:0016846">
    <property type="term" value="F:carbon-sulfur lyase activity"/>
    <property type="evidence" value="ECO:0007669"/>
    <property type="project" value="InterPro"/>
</dbReference>
<comment type="similarity">
    <text evidence="1">Belongs to the Gfa family.</text>
</comment>
<gene>
    <name evidence="5" type="ORF">B0A50_06982</name>
</gene>
<reference evidence="5 6" key="1">
    <citation type="submission" date="2017-03" db="EMBL/GenBank/DDBJ databases">
        <title>Genomes of endolithic fungi from Antarctica.</title>
        <authorList>
            <person name="Coleine C."/>
            <person name="Masonjones S."/>
            <person name="Stajich J.E."/>
        </authorList>
    </citation>
    <scope>NUCLEOTIDE SEQUENCE [LARGE SCALE GENOMIC DNA]</scope>
    <source>
        <strain evidence="5 6">CCFEE 6315</strain>
    </source>
</reference>